<proteinExistence type="predicted"/>
<organism evidence="1 2">
    <name type="scientific">Tenggerimyces flavus</name>
    <dbReference type="NCBI Taxonomy" id="1708749"/>
    <lineage>
        <taxon>Bacteria</taxon>
        <taxon>Bacillati</taxon>
        <taxon>Actinomycetota</taxon>
        <taxon>Actinomycetes</taxon>
        <taxon>Propionibacteriales</taxon>
        <taxon>Nocardioidaceae</taxon>
        <taxon>Tenggerimyces</taxon>
    </lineage>
</organism>
<evidence type="ECO:0000313" key="1">
    <source>
        <dbReference type="EMBL" id="MFC3765540.1"/>
    </source>
</evidence>
<protein>
    <submittedName>
        <fullName evidence="1">Uncharacterized protein</fullName>
    </submittedName>
</protein>
<evidence type="ECO:0000313" key="2">
    <source>
        <dbReference type="Proteomes" id="UP001595699"/>
    </source>
</evidence>
<sequence length="170" mass="18971">MSRLRVLAFGLLIAAAVLKGVAGLLLGLTVVLATELLILRLQLTDGQPGNTNLRWPWRRKKIRVPFPSYERIAGDLSWAHYSVRDFDHGLRRRLLRALEVRLSDGSGIDLAKQPDRARALLGEHAWSVLRPGEPARDDRGEPGYELRALDDVVRAIESLPSTTSAEKEHP</sequence>
<gene>
    <name evidence="1" type="ORF">ACFOUW_32230</name>
</gene>
<accession>A0ABV7YP29</accession>
<dbReference type="RefSeq" id="WP_205116648.1">
    <property type="nucleotide sequence ID" value="NZ_JAFBCM010000001.1"/>
</dbReference>
<keyword evidence="2" id="KW-1185">Reference proteome</keyword>
<name>A0ABV7YP29_9ACTN</name>
<comment type="caution">
    <text evidence="1">The sequence shown here is derived from an EMBL/GenBank/DDBJ whole genome shotgun (WGS) entry which is preliminary data.</text>
</comment>
<reference evidence="2" key="1">
    <citation type="journal article" date="2019" name="Int. J. Syst. Evol. Microbiol.">
        <title>The Global Catalogue of Microorganisms (GCM) 10K type strain sequencing project: providing services to taxonomists for standard genome sequencing and annotation.</title>
        <authorList>
            <consortium name="The Broad Institute Genomics Platform"/>
            <consortium name="The Broad Institute Genome Sequencing Center for Infectious Disease"/>
            <person name="Wu L."/>
            <person name="Ma J."/>
        </authorList>
    </citation>
    <scope>NUCLEOTIDE SEQUENCE [LARGE SCALE GENOMIC DNA]</scope>
    <source>
        <strain evidence="2">CGMCC 4.7241</strain>
    </source>
</reference>
<dbReference type="EMBL" id="JBHRZH010000041">
    <property type="protein sequence ID" value="MFC3765540.1"/>
    <property type="molecule type" value="Genomic_DNA"/>
</dbReference>
<dbReference type="Proteomes" id="UP001595699">
    <property type="component" value="Unassembled WGS sequence"/>
</dbReference>